<name>A0A8H6VGU7_9PEZI</name>
<proteinExistence type="predicted"/>
<feature type="compositionally biased region" description="Acidic residues" evidence="1">
    <location>
        <begin position="586"/>
        <end position="606"/>
    </location>
</feature>
<dbReference type="InterPro" id="IPR018822">
    <property type="entry name" value="UPF0646"/>
</dbReference>
<feature type="compositionally biased region" description="Polar residues" evidence="1">
    <location>
        <begin position="201"/>
        <end position="217"/>
    </location>
</feature>
<evidence type="ECO:0000313" key="2">
    <source>
        <dbReference type="EMBL" id="KAF7187574.1"/>
    </source>
</evidence>
<sequence length="794" mass="86913">MTSTAFAPSLSLPPMDDSMEMSSPARNNDGDIDIDFDDYGGGVHLTDDERMLEDGEQARPGTATDDMMADDDHFNVTSNPVVEAEMQDDDPYQHQDGDEELIDYDDAELQDTVPDQPIPDALPTEAASAEDVHVSFQVDPGASDEAAPAEIVEEIPRLLEEPQAEPPVAFAPHEEQVASEETVSETVVEPTVEQPVRTELEPTQETSDDTAATQQQVEGEANPTEVHDSEAAAAAVEWDEEALEAALEDDFHQADEPAQKAPPQMPGTIDTSAASFSLDAPPTPTDTGLHPMTIQFGDHEWPLFKSRAQPDGLLKDDNLVNVSLAELLSSCKQRLNQRLGDAVSNDQDLVLGFDRIGLMLMECSTHASAISLNDVLEVYINLYQNDGVEEIPRLSMTLTTQLKFTSHLKLLKEAAVAGTGMSTYNRAHDQGDVDEEYDDEEDEGEREEDGQEYQTDAHYEQVENTADGPAQPSTQNVEEHQEDDQANHEYQEGDENGEEYPFDQYEEGNYDDYDESAVHDQDASEPATAEAVKGGQETVAPDSTATSATVRADATNDVAGEYLTEDELDFNDNDLTTWPAESHEDGGDDEFSALLDAYDEEAEQAEAAEAAQHEANEAADYAAETHQDGEEARHDDTYALGDTGDFLNEDFTEYTHGEEDGEAEGTEAGAHDVVEPGAQTEQHEIAQADNAENGQQLELQPGEDDDQFHTAFDLLDETEFEEGQDAGLQEPAAQHAPVPNEDDSTTRYGNEESSLPEEVRTPNGSLRGKRSFDEHAGEEELTFDEPESKKPRAD</sequence>
<feature type="region of interest" description="Disordered" evidence="1">
    <location>
        <begin position="422"/>
        <end position="794"/>
    </location>
</feature>
<feature type="compositionally biased region" description="Basic and acidic residues" evidence="1">
    <location>
        <begin position="45"/>
        <end position="57"/>
    </location>
</feature>
<gene>
    <name evidence="2" type="ORF">HII31_11107</name>
</gene>
<feature type="compositionally biased region" description="Acidic residues" evidence="1">
    <location>
        <begin position="776"/>
        <end position="785"/>
    </location>
</feature>
<protein>
    <submittedName>
        <fullName evidence="2">Uncharacterized protein</fullName>
    </submittedName>
</protein>
<organism evidence="2 3">
    <name type="scientific">Pseudocercospora fuligena</name>
    <dbReference type="NCBI Taxonomy" id="685502"/>
    <lineage>
        <taxon>Eukaryota</taxon>
        <taxon>Fungi</taxon>
        <taxon>Dikarya</taxon>
        <taxon>Ascomycota</taxon>
        <taxon>Pezizomycotina</taxon>
        <taxon>Dothideomycetes</taxon>
        <taxon>Dothideomycetidae</taxon>
        <taxon>Mycosphaerellales</taxon>
        <taxon>Mycosphaerellaceae</taxon>
        <taxon>Pseudocercospora</taxon>
    </lineage>
</organism>
<feature type="region of interest" description="Disordered" evidence="1">
    <location>
        <begin position="1"/>
        <end position="75"/>
    </location>
</feature>
<feature type="compositionally biased region" description="Basic and acidic residues" evidence="1">
    <location>
        <begin position="623"/>
        <end position="637"/>
    </location>
</feature>
<feature type="compositionally biased region" description="Acidic residues" evidence="1">
    <location>
        <begin position="563"/>
        <end position="572"/>
    </location>
</feature>
<comment type="caution">
    <text evidence="2">The sequence shown here is derived from an EMBL/GenBank/DDBJ whole genome shotgun (WGS) entry which is preliminary data.</text>
</comment>
<accession>A0A8H6VGU7</accession>
<keyword evidence="3" id="KW-1185">Reference proteome</keyword>
<feature type="compositionally biased region" description="Acidic residues" evidence="1">
    <location>
        <begin position="432"/>
        <end position="451"/>
    </location>
</feature>
<dbReference type="Proteomes" id="UP000660729">
    <property type="component" value="Unassembled WGS sequence"/>
</dbReference>
<feature type="compositionally biased region" description="Acidic residues" evidence="1">
    <location>
        <begin position="714"/>
        <end position="724"/>
    </location>
</feature>
<dbReference type="OrthoDB" id="5339076at2759"/>
<evidence type="ECO:0000256" key="1">
    <source>
        <dbReference type="SAM" id="MobiDB-lite"/>
    </source>
</evidence>
<dbReference type="AlphaFoldDB" id="A0A8H6VGU7"/>
<feature type="region of interest" description="Disordered" evidence="1">
    <location>
        <begin position="156"/>
        <end position="236"/>
    </location>
</feature>
<reference evidence="2" key="1">
    <citation type="submission" date="2020-04" db="EMBL/GenBank/DDBJ databases">
        <title>Draft genome resource of the tomato pathogen Pseudocercospora fuligena.</title>
        <authorList>
            <person name="Zaccaron A."/>
        </authorList>
    </citation>
    <scope>NUCLEOTIDE SEQUENCE</scope>
    <source>
        <strain evidence="2">PF001</strain>
    </source>
</reference>
<dbReference type="EMBL" id="JABCIY010000226">
    <property type="protein sequence ID" value="KAF7187574.1"/>
    <property type="molecule type" value="Genomic_DNA"/>
</dbReference>
<evidence type="ECO:0000313" key="3">
    <source>
        <dbReference type="Proteomes" id="UP000660729"/>
    </source>
</evidence>
<feature type="compositionally biased region" description="Basic and acidic residues" evidence="1">
    <location>
        <begin position="477"/>
        <end position="491"/>
    </location>
</feature>
<feature type="compositionally biased region" description="Low complexity" evidence="1">
    <location>
        <begin position="179"/>
        <end position="197"/>
    </location>
</feature>
<feature type="region of interest" description="Disordered" evidence="1">
    <location>
        <begin position="105"/>
        <end position="128"/>
    </location>
</feature>
<feature type="compositionally biased region" description="Acidic residues" evidence="1">
    <location>
        <begin position="492"/>
        <end position="515"/>
    </location>
</feature>
<dbReference type="Pfam" id="PF10336">
    <property type="entry name" value="DUF2420"/>
    <property type="match status" value="1"/>
</dbReference>